<reference evidence="1 2" key="1">
    <citation type="journal article" date="2019" name="Commun. Biol.">
        <title>The bagworm genome reveals a unique fibroin gene that provides high tensile strength.</title>
        <authorList>
            <person name="Kono N."/>
            <person name="Nakamura H."/>
            <person name="Ohtoshi R."/>
            <person name="Tomita M."/>
            <person name="Numata K."/>
            <person name="Arakawa K."/>
        </authorList>
    </citation>
    <scope>NUCLEOTIDE SEQUENCE [LARGE SCALE GENOMIC DNA]</scope>
</reference>
<evidence type="ECO:0000313" key="1">
    <source>
        <dbReference type="EMBL" id="GBP41040.1"/>
    </source>
</evidence>
<dbReference type="Proteomes" id="UP000299102">
    <property type="component" value="Unassembled WGS sequence"/>
</dbReference>
<name>A0A4C1VR84_EUMVA</name>
<dbReference type="AlphaFoldDB" id="A0A4C1VR84"/>
<comment type="caution">
    <text evidence="1">The sequence shown here is derived from an EMBL/GenBank/DDBJ whole genome shotgun (WGS) entry which is preliminary data.</text>
</comment>
<protein>
    <submittedName>
        <fullName evidence="1">Uncharacterized protein</fullName>
    </submittedName>
</protein>
<keyword evidence="2" id="KW-1185">Reference proteome</keyword>
<dbReference type="EMBL" id="BGZK01000391">
    <property type="protein sequence ID" value="GBP41040.1"/>
    <property type="molecule type" value="Genomic_DNA"/>
</dbReference>
<sequence length="118" mass="13012">MLGEPEARATLAASPTITFDVVSDIKAAKGGASVAYVSCIHFKWRGVAMHFFMHMHWCSRRRESSTPSYGCRYSMCQFTPPRWAIWTPGLVGAGILSSVGRSVVPSCVGMDRSLRLRD</sequence>
<organism evidence="1 2">
    <name type="scientific">Eumeta variegata</name>
    <name type="common">Bagworm moth</name>
    <name type="synonym">Eumeta japonica</name>
    <dbReference type="NCBI Taxonomy" id="151549"/>
    <lineage>
        <taxon>Eukaryota</taxon>
        <taxon>Metazoa</taxon>
        <taxon>Ecdysozoa</taxon>
        <taxon>Arthropoda</taxon>
        <taxon>Hexapoda</taxon>
        <taxon>Insecta</taxon>
        <taxon>Pterygota</taxon>
        <taxon>Neoptera</taxon>
        <taxon>Endopterygota</taxon>
        <taxon>Lepidoptera</taxon>
        <taxon>Glossata</taxon>
        <taxon>Ditrysia</taxon>
        <taxon>Tineoidea</taxon>
        <taxon>Psychidae</taxon>
        <taxon>Oiketicinae</taxon>
        <taxon>Eumeta</taxon>
    </lineage>
</organism>
<proteinExistence type="predicted"/>
<gene>
    <name evidence="1" type="ORF">EVAR_83000_1</name>
</gene>
<evidence type="ECO:0000313" key="2">
    <source>
        <dbReference type="Proteomes" id="UP000299102"/>
    </source>
</evidence>
<accession>A0A4C1VR84</accession>